<evidence type="ECO:0000256" key="3">
    <source>
        <dbReference type="SAM" id="Coils"/>
    </source>
</evidence>
<dbReference type="Gene3D" id="2.40.30.170">
    <property type="match status" value="1"/>
</dbReference>
<comment type="similarity">
    <text evidence="2">Belongs to the membrane fusion protein (MFP) (TC 8.A.1) family.</text>
</comment>
<evidence type="ECO:0000259" key="7">
    <source>
        <dbReference type="Pfam" id="PF25917"/>
    </source>
</evidence>
<dbReference type="Proteomes" id="UP001265259">
    <property type="component" value="Unassembled WGS sequence"/>
</dbReference>
<evidence type="ECO:0000256" key="1">
    <source>
        <dbReference type="ARBA" id="ARBA00004196"/>
    </source>
</evidence>
<dbReference type="PANTHER" id="PTHR30158:SF3">
    <property type="entry name" value="MULTIDRUG EFFLUX PUMP SUBUNIT ACRA-RELATED"/>
    <property type="match status" value="1"/>
</dbReference>
<dbReference type="InterPro" id="IPR058624">
    <property type="entry name" value="MdtA-like_HH"/>
</dbReference>
<comment type="caution">
    <text evidence="10">The sequence shown here is derived from an EMBL/GenBank/DDBJ whole genome shotgun (WGS) entry which is preliminary data.</text>
</comment>
<dbReference type="InterPro" id="IPR006143">
    <property type="entry name" value="RND_pump_MFP"/>
</dbReference>
<feature type="compositionally biased region" description="Polar residues" evidence="4">
    <location>
        <begin position="355"/>
        <end position="367"/>
    </location>
</feature>
<organism evidence="10 11">
    <name type="scientific">Tropicimonas omnivorans</name>
    <dbReference type="NCBI Taxonomy" id="3075590"/>
    <lineage>
        <taxon>Bacteria</taxon>
        <taxon>Pseudomonadati</taxon>
        <taxon>Pseudomonadota</taxon>
        <taxon>Alphaproteobacteria</taxon>
        <taxon>Rhodobacterales</taxon>
        <taxon>Roseobacteraceae</taxon>
        <taxon>Tropicimonas</taxon>
    </lineage>
</organism>
<feature type="signal peptide" evidence="5">
    <location>
        <begin position="1"/>
        <end position="25"/>
    </location>
</feature>
<dbReference type="EMBL" id="JAVRHL010000004">
    <property type="protein sequence ID" value="MDT0684212.1"/>
    <property type="molecule type" value="Genomic_DNA"/>
</dbReference>
<evidence type="ECO:0000256" key="4">
    <source>
        <dbReference type="SAM" id="MobiDB-lite"/>
    </source>
</evidence>
<feature type="domain" description="Multidrug resistance protein MdtA-like alpha-helical hairpin" evidence="6">
    <location>
        <begin position="99"/>
        <end position="168"/>
    </location>
</feature>
<dbReference type="Pfam" id="PF25967">
    <property type="entry name" value="RND-MFP_C"/>
    <property type="match status" value="1"/>
</dbReference>
<dbReference type="NCBIfam" id="TIGR01730">
    <property type="entry name" value="RND_mfp"/>
    <property type="match status" value="1"/>
</dbReference>
<protein>
    <submittedName>
        <fullName evidence="10">Efflux RND transporter periplasmic adaptor subunit</fullName>
    </submittedName>
</protein>
<dbReference type="Gene3D" id="2.40.50.100">
    <property type="match status" value="1"/>
</dbReference>
<dbReference type="SUPFAM" id="SSF111369">
    <property type="entry name" value="HlyD-like secretion proteins"/>
    <property type="match status" value="1"/>
</dbReference>
<evidence type="ECO:0000259" key="6">
    <source>
        <dbReference type="Pfam" id="PF25876"/>
    </source>
</evidence>
<evidence type="ECO:0000313" key="10">
    <source>
        <dbReference type="EMBL" id="MDT0684212.1"/>
    </source>
</evidence>
<accession>A0ABU3DKI9</accession>
<dbReference type="RefSeq" id="WP_311693490.1">
    <property type="nucleotide sequence ID" value="NZ_JAVRHL010000004.1"/>
</dbReference>
<dbReference type="InterPro" id="IPR058626">
    <property type="entry name" value="MdtA-like_b-barrel"/>
</dbReference>
<dbReference type="Pfam" id="PF25917">
    <property type="entry name" value="BSH_RND"/>
    <property type="match status" value="1"/>
</dbReference>
<feature type="compositionally biased region" description="Low complexity" evidence="4">
    <location>
        <begin position="374"/>
        <end position="405"/>
    </location>
</feature>
<proteinExistence type="inferred from homology"/>
<feature type="compositionally biased region" description="Low complexity" evidence="4">
    <location>
        <begin position="413"/>
        <end position="447"/>
    </location>
</feature>
<reference evidence="10 11" key="1">
    <citation type="submission" date="2023-09" db="EMBL/GenBank/DDBJ databases">
        <authorList>
            <person name="Rey-Velasco X."/>
        </authorList>
    </citation>
    <scope>NUCLEOTIDE SEQUENCE [LARGE SCALE GENOMIC DNA]</scope>
    <source>
        <strain evidence="10 11">F158</strain>
    </source>
</reference>
<comment type="subcellular location">
    <subcellularLocation>
        <location evidence="1">Cell envelope</location>
    </subcellularLocation>
</comment>
<dbReference type="PANTHER" id="PTHR30158">
    <property type="entry name" value="ACRA/E-RELATED COMPONENT OF DRUG EFFLUX TRANSPORTER"/>
    <property type="match status" value="1"/>
</dbReference>
<dbReference type="Pfam" id="PF25944">
    <property type="entry name" value="Beta-barrel_RND"/>
    <property type="match status" value="1"/>
</dbReference>
<evidence type="ECO:0000259" key="8">
    <source>
        <dbReference type="Pfam" id="PF25944"/>
    </source>
</evidence>
<keyword evidence="11" id="KW-1185">Reference proteome</keyword>
<gene>
    <name evidence="10" type="ORF">RM543_16125</name>
</gene>
<keyword evidence="5" id="KW-0732">Signal</keyword>
<dbReference type="InterPro" id="IPR058627">
    <property type="entry name" value="MdtA-like_C"/>
</dbReference>
<dbReference type="Gene3D" id="1.10.287.470">
    <property type="entry name" value="Helix hairpin bin"/>
    <property type="match status" value="1"/>
</dbReference>
<evidence type="ECO:0000313" key="11">
    <source>
        <dbReference type="Proteomes" id="UP001265259"/>
    </source>
</evidence>
<dbReference type="Gene3D" id="2.40.420.20">
    <property type="match status" value="1"/>
</dbReference>
<dbReference type="InterPro" id="IPR058625">
    <property type="entry name" value="MdtA-like_BSH"/>
</dbReference>
<evidence type="ECO:0000256" key="2">
    <source>
        <dbReference type="ARBA" id="ARBA00009477"/>
    </source>
</evidence>
<feature type="region of interest" description="Disordered" evidence="4">
    <location>
        <begin position="355"/>
        <end position="458"/>
    </location>
</feature>
<dbReference type="Pfam" id="PF25876">
    <property type="entry name" value="HH_MFP_RND"/>
    <property type="match status" value="1"/>
</dbReference>
<feature type="domain" description="Multidrug resistance protein MdtA-like beta-barrel" evidence="8">
    <location>
        <begin position="205"/>
        <end position="290"/>
    </location>
</feature>
<name>A0ABU3DKI9_9RHOB</name>
<keyword evidence="3" id="KW-0175">Coiled coil</keyword>
<feature type="coiled-coil region" evidence="3">
    <location>
        <begin position="92"/>
        <end position="126"/>
    </location>
</feature>
<feature type="domain" description="Multidrug resistance protein MdtA-like barrel-sandwich hybrid" evidence="7">
    <location>
        <begin position="59"/>
        <end position="200"/>
    </location>
</feature>
<evidence type="ECO:0000259" key="9">
    <source>
        <dbReference type="Pfam" id="PF25967"/>
    </source>
</evidence>
<sequence length="458" mass="47050">MSRPALFARSALVLFLAVTAAAAPAQEGRPPAVVTVETMQAQDVVLTSTLPGRVRASAQAEVRPQVSGIIIERLFEEGTHVEEGDVLYRIDRATYEAALASAEASVAQAEAQLRAAEREADRMQTLSERGISSQSNEDAAVSTRDGAIAQLKMAEAQLSSARIDLDRTDVRARIAGEVGFSLASVGELVTGSQANPLTTIRKLDPVDVDVTQSAADLINWRRDAAQGGTPGTGQEATLTLADGSSFDQSGTLRAAEPHVDEQTGVIVLRMSFDNPDGLLLPGMYVQVEMPTATAEDVFLVPQEGVTRDRRGNPLALVVNDENTVEQRPLTILQDLGSDWVVTGGLASGDRVIVAGSQNTAPGGTVTPQERGAEDGTAGAGDEAPDGEAPASEAPVGDAAEAAAEGDAADEEAAPSQGAEAAPAGAPDLDVAPADAESDAAPGAAAGSDDPEASGDESE</sequence>
<feature type="chain" id="PRO_5046274716" evidence="5">
    <location>
        <begin position="26"/>
        <end position="458"/>
    </location>
</feature>
<evidence type="ECO:0000256" key="5">
    <source>
        <dbReference type="SAM" id="SignalP"/>
    </source>
</evidence>
<feature type="compositionally biased region" description="Acidic residues" evidence="4">
    <location>
        <begin position="448"/>
        <end position="458"/>
    </location>
</feature>
<feature type="domain" description="Multidrug resistance protein MdtA-like C-terminal permuted SH3" evidence="9">
    <location>
        <begin position="297"/>
        <end position="357"/>
    </location>
</feature>